<dbReference type="STRING" id="1635173.WH52_10170"/>
<evidence type="ECO:0000313" key="2">
    <source>
        <dbReference type="EMBL" id="OSY87781.1"/>
    </source>
</evidence>
<reference evidence="2 3" key="1">
    <citation type="submission" date="2015-03" db="EMBL/GenBank/DDBJ databases">
        <title>Genome sequence of Tenacibaculum sp. S2-2, isolated from intestinal microbiota of sea cucumber, Apostichopus japonicas.</title>
        <authorList>
            <person name="Shao Z."/>
            <person name="Wang L."/>
            <person name="Li X."/>
        </authorList>
    </citation>
    <scope>NUCLEOTIDE SEQUENCE [LARGE SCALE GENOMIC DNA]</scope>
    <source>
        <strain evidence="2 3">S2-2</strain>
    </source>
</reference>
<protein>
    <recommendedName>
        <fullName evidence="4">Alpha-ketoglutarate decarboxylase</fullName>
    </recommendedName>
</protein>
<keyword evidence="3" id="KW-1185">Reference proteome</keyword>
<evidence type="ECO:0000256" key="1">
    <source>
        <dbReference type="SAM" id="SignalP"/>
    </source>
</evidence>
<name>A0A1Y2PCN7_9FLAO</name>
<gene>
    <name evidence="2" type="ORF">WH52_10170</name>
</gene>
<keyword evidence="1" id="KW-0732">Signal</keyword>
<sequence length="163" mass="18119">MKRVLLFISLLLVSLNLLSQETETKFWDNVRFGGGLGLGFGTSTTIAISPSAIYDFENGVSLGLGLNYLHNSRSGNSANVYGGSLISFYNIPSTNIQLSSEFEQLFVNRKINNVTDNYNYPALYLGLAYRQGWASIGIRYDVLYKNSRSIYASAISPVIRVFF</sequence>
<feature type="signal peptide" evidence="1">
    <location>
        <begin position="1"/>
        <end position="19"/>
    </location>
</feature>
<evidence type="ECO:0000313" key="3">
    <source>
        <dbReference type="Proteomes" id="UP000194221"/>
    </source>
</evidence>
<dbReference type="OrthoDB" id="1160493at2"/>
<dbReference type="Proteomes" id="UP000194221">
    <property type="component" value="Unassembled WGS sequence"/>
</dbReference>
<dbReference type="EMBL" id="LAPZ01000007">
    <property type="protein sequence ID" value="OSY87781.1"/>
    <property type="molecule type" value="Genomic_DNA"/>
</dbReference>
<feature type="chain" id="PRO_5012282492" description="Alpha-ketoglutarate decarboxylase" evidence="1">
    <location>
        <begin position="20"/>
        <end position="163"/>
    </location>
</feature>
<dbReference type="RefSeq" id="WP_086030844.1">
    <property type="nucleotide sequence ID" value="NZ_LAPZ01000007.1"/>
</dbReference>
<evidence type="ECO:0008006" key="4">
    <source>
        <dbReference type="Google" id="ProtNLM"/>
    </source>
</evidence>
<dbReference type="AlphaFoldDB" id="A0A1Y2PCN7"/>
<accession>A0A1Y2PCN7</accession>
<comment type="caution">
    <text evidence="2">The sequence shown here is derived from an EMBL/GenBank/DDBJ whole genome shotgun (WGS) entry which is preliminary data.</text>
</comment>
<organism evidence="2 3">
    <name type="scientific">Tenacibaculum holothuriorum</name>
    <dbReference type="NCBI Taxonomy" id="1635173"/>
    <lineage>
        <taxon>Bacteria</taxon>
        <taxon>Pseudomonadati</taxon>
        <taxon>Bacteroidota</taxon>
        <taxon>Flavobacteriia</taxon>
        <taxon>Flavobacteriales</taxon>
        <taxon>Flavobacteriaceae</taxon>
        <taxon>Tenacibaculum</taxon>
    </lineage>
</organism>
<proteinExistence type="predicted"/>
<dbReference type="InParanoid" id="A0A1Y2PCN7"/>